<dbReference type="Proteomes" id="UP000595917">
    <property type="component" value="Chromosome"/>
</dbReference>
<accession>A0A7T7XLB7</accession>
<evidence type="ECO:0000313" key="11">
    <source>
        <dbReference type="EMBL" id="QQO08363.1"/>
    </source>
</evidence>
<protein>
    <recommendedName>
        <fullName evidence="4">NAD(+) diphosphatase</fullName>
        <ecNumber evidence="4">3.6.1.22</ecNumber>
    </recommendedName>
</protein>
<dbReference type="InterPro" id="IPR000086">
    <property type="entry name" value="NUDIX_hydrolase_dom"/>
</dbReference>
<dbReference type="Gene3D" id="3.90.79.20">
    <property type="match status" value="1"/>
</dbReference>
<dbReference type="GO" id="GO:0035529">
    <property type="term" value="F:NADH pyrophosphatase activity"/>
    <property type="evidence" value="ECO:0007669"/>
    <property type="project" value="TreeGrafter"/>
</dbReference>
<dbReference type="InterPro" id="IPR020084">
    <property type="entry name" value="NUDIX_hydrolase_CS"/>
</dbReference>
<dbReference type="InterPro" id="IPR015797">
    <property type="entry name" value="NUDIX_hydrolase-like_dom_sf"/>
</dbReference>
<keyword evidence="6 11" id="KW-0378">Hydrolase</keyword>
<dbReference type="EMBL" id="CP067089">
    <property type="protein sequence ID" value="QQO08363.1"/>
    <property type="molecule type" value="Genomic_DNA"/>
</dbReference>
<dbReference type="Pfam" id="PF00293">
    <property type="entry name" value="NUDIX"/>
    <property type="match status" value="1"/>
</dbReference>
<evidence type="ECO:0000256" key="6">
    <source>
        <dbReference type="ARBA" id="ARBA00022801"/>
    </source>
</evidence>
<evidence type="ECO:0000256" key="4">
    <source>
        <dbReference type="ARBA" id="ARBA00012381"/>
    </source>
</evidence>
<evidence type="ECO:0000256" key="9">
    <source>
        <dbReference type="ARBA" id="ARBA00023679"/>
    </source>
</evidence>
<dbReference type="Gene3D" id="3.90.79.10">
    <property type="entry name" value="Nucleoside Triphosphate Pyrophosphohydrolase"/>
    <property type="match status" value="1"/>
</dbReference>
<dbReference type="PANTHER" id="PTHR42904:SF6">
    <property type="entry name" value="NAD-CAPPED RNA HYDROLASE NUDT12"/>
    <property type="match status" value="1"/>
</dbReference>
<proteinExistence type="inferred from homology"/>
<evidence type="ECO:0000256" key="8">
    <source>
        <dbReference type="ARBA" id="ARBA00023027"/>
    </source>
</evidence>
<keyword evidence="8" id="KW-0520">NAD</keyword>
<dbReference type="GO" id="GO:0005829">
    <property type="term" value="C:cytosol"/>
    <property type="evidence" value="ECO:0007669"/>
    <property type="project" value="TreeGrafter"/>
</dbReference>
<comment type="similarity">
    <text evidence="3">Belongs to the Nudix hydrolase family. NudC subfamily.</text>
</comment>
<dbReference type="InterPro" id="IPR050241">
    <property type="entry name" value="NAD-cap_RNA_hydrolase_NudC"/>
</dbReference>
<dbReference type="InterPro" id="IPR049734">
    <property type="entry name" value="NudC-like_C"/>
</dbReference>
<dbReference type="GO" id="GO:0019677">
    <property type="term" value="P:NAD+ catabolic process"/>
    <property type="evidence" value="ECO:0007669"/>
    <property type="project" value="TreeGrafter"/>
</dbReference>
<evidence type="ECO:0000259" key="10">
    <source>
        <dbReference type="PROSITE" id="PS51462"/>
    </source>
</evidence>
<gene>
    <name evidence="11" type="primary">nudC</name>
    <name evidence="11" type="ORF">JFL75_15700</name>
</gene>
<keyword evidence="5" id="KW-0479">Metal-binding</keyword>
<comment type="catalytic activity">
    <reaction evidence="9">
        <text>a 5'-end NAD(+)-phospho-ribonucleoside in mRNA + H2O = a 5'-end phospho-adenosine-phospho-ribonucleoside in mRNA + beta-nicotinamide D-ribonucleotide + 2 H(+)</text>
        <dbReference type="Rhea" id="RHEA:60876"/>
        <dbReference type="Rhea" id="RHEA-COMP:15698"/>
        <dbReference type="Rhea" id="RHEA-COMP:15719"/>
        <dbReference type="ChEBI" id="CHEBI:14649"/>
        <dbReference type="ChEBI" id="CHEBI:15377"/>
        <dbReference type="ChEBI" id="CHEBI:15378"/>
        <dbReference type="ChEBI" id="CHEBI:144029"/>
        <dbReference type="ChEBI" id="CHEBI:144051"/>
    </reaction>
    <physiologicalReaction direction="left-to-right" evidence="9">
        <dbReference type="Rhea" id="RHEA:60877"/>
    </physiologicalReaction>
</comment>
<comment type="cofactor">
    <cofactor evidence="1">
        <name>Mg(2+)</name>
        <dbReference type="ChEBI" id="CHEBI:18420"/>
    </cofactor>
</comment>
<evidence type="ECO:0000256" key="5">
    <source>
        <dbReference type="ARBA" id="ARBA00022723"/>
    </source>
</evidence>
<dbReference type="KEGG" id="bhc:JFL75_15700"/>
<dbReference type="SUPFAM" id="SSF55811">
    <property type="entry name" value="Nudix"/>
    <property type="match status" value="1"/>
</dbReference>
<dbReference type="RefSeq" id="WP_215625669.1">
    <property type="nucleotide sequence ID" value="NZ_CP067089.2"/>
</dbReference>
<dbReference type="PROSITE" id="PS00893">
    <property type="entry name" value="NUDIX_BOX"/>
    <property type="match status" value="1"/>
</dbReference>
<feature type="domain" description="Nudix hydrolase" evidence="10">
    <location>
        <begin position="141"/>
        <end position="265"/>
    </location>
</feature>
<name>A0A7T7XLB7_9SPIR</name>
<dbReference type="NCBIfam" id="NF001299">
    <property type="entry name" value="PRK00241.1"/>
    <property type="match status" value="1"/>
</dbReference>
<dbReference type="EC" id="3.6.1.22" evidence="4"/>
<dbReference type="GO" id="GO:0046872">
    <property type="term" value="F:metal ion binding"/>
    <property type="evidence" value="ECO:0007669"/>
    <property type="project" value="UniProtKB-KW"/>
</dbReference>
<dbReference type="PROSITE" id="PS51462">
    <property type="entry name" value="NUDIX"/>
    <property type="match status" value="1"/>
</dbReference>
<dbReference type="AlphaFoldDB" id="A0A7T7XLB7"/>
<evidence type="ECO:0000313" key="12">
    <source>
        <dbReference type="Proteomes" id="UP000595917"/>
    </source>
</evidence>
<sequence length="278" mass="30758">MSEENRNRSVYIFHGTNLLAPGTVPDDKIIFGAGSGAAGFFPGAEITAVPTLDCSETIDCILLDESAALPPGWRALPIRSFIPLAEESSCRNHPVWDILRAYHIIQWRKESVFCGRCGAANRDCPDDISRICPQCGRIEFPRISPAVIVLIYDDRNRILLANNRKFLNGMYSLIAGFVEAGECLESTVAREAKEEVGIDLDDIQYITSQPWPFPNSLMIGFKARYTGGTVKPDGVEIHDAQWFPGDKLPTIPKKGAIARRIIDQWLSGQGLSYTEDLS</sequence>
<reference evidence="11" key="1">
    <citation type="submission" date="2021-01" db="EMBL/GenBank/DDBJ databases">
        <title>Description of Breznakiella homolactica.</title>
        <authorList>
            <person name="Song Y."/>
            <person name="Brune A."/>
        </authorList>
    </citation>
    <scope>NUCLEOTIDE SEQUENCE</scope>
    <source>
        <strain evidence="11">RmG30</strain>
    </source>
</reference>
<keyword evidence="12" id="KW-1185">Reference proteome</keyword>
<dbReference type="PANTHER" id="PTHR42904">
    <property type="entry name" value="NUDIX HYDROLASE, NUDC SUBFAMILY"/>
    <property type="match status" value="1"/>
</dbReference>
<dbReference type="Pfam" id="PF09297">
    <property type="entry name" value="Zn_ribbon_NUD"/>
    <property type="match status" value="1"/>
</dbReference>
<evidence type="ECO:0000256" key="1">
    <source>
        <dbReference type="ARBA" id="ARBA00001946"/>
    </source>
</evidence>
<dbReference type="CDD" id="cd03429">
    <property type="entry name" value="NUDIX_NADH_pyrophosphatase_Nudt13"/>
    <property type="match status" value="1"/>
</dbReference>
<dbReference type="InterPro" id="IPR015376">
    <property type="entry name" value="Znr_NADH_PPase"/>
</dbReference>
<evidence type="ECO:0000256" key="2">
    <source>
        <dbReference type="ARBA" id="ARBA00001947"/>
    </source>
</evidence>
<keyword evidence="7" id="KW-0460">Magnesium</keyword>
<evidence type="ECO:0000256" key="7">
    <source>
        <dbReference type="ARBA" id="ARBA00022842"/>
    </source>
</evidence>
<organism evidence="11 12">
    <name type="scientific">Breznakiella homolactica</name>
    <dbReference type="NCBI Taxonomy" id="2798577"/>
    <lineage>
        <taxon>Bacteria</taxon>
        <taxon>Pseudomonadati</taxon>
        <taxon>Spirochaetota</taxon>
        <taxon>Spirochaetia</taxon>
        <taxon>Spirochaetales</taxon>
        <taxon>Breznakiellaceae</taxon>
        <taxon>Breznakiella</taxon>
    </lineage>
</organism>
<comment type="cofactor">
    <cofactor evidence="2">
        <name>Zn(2+)</name>
        <dbReference type="ChEBI" id="CHEBI:29105"/>
    </cofactor>
</comment>
<dbReference type="GO" id="GO:0006742">
    <property type="term" value="P:NADP+ catabolic process"/>
    <property type="evidence" value="ECO:0007669"/>
    <property type="project" value="TreeGrafter"/>
</dbReference>
<evidence type="ECO:0000256" key="3">
    <source>
        <dbReference type="ARBA" id="ARBA00009595"/>
    </source>
</evidence>